<dbReference type="AlphaFoldDB" id="A0A948WDM7"/>
<accession>A0A948WDM7</accession>
<dbReference type="EMBL" id="JAHJDP010000081">
    <property type="protein sequence ID" value="MBU2692003.1"/>
    <property type="molecule type" value="Genomic_DNA"/>
</dbReference>
<evidence type="ECO:0000256" key="1">
    <source>
        <dbReference type="SAM" id="MobiDB-lite"/>
    </source>
</evidence>
<organism evidence="2 3">
    <name type="scientific">Eiseniibacteriota bacterium</name>
    <dbReference type="NCBI Taxonomy" id="2212470"/>
    <lineage>
        <taxon>Bacteria</taxon>
        <taxon>Candidatus Eiseniibacteriota</taxon>
    </lineage>
</organism>
<protein>
    <submittedName>
        <fullName evidence="2">Uncharacterized protein</fullName>
    </submittedName>
</protein>
<feature type="region of interest" description="Disordered" evidence="1">
    <location>
        <begin position="1"/>
        <end position="61"/>
    </location>
</feature>
<evidence type="ECO:0000313" key="2">
    <source>
        <dbReference type="EMBL" id="MBU2692003.1"/>
    </source>
</evidence>
<gene>
    <name evidence="2" type="ORF">KJ970_13870</name>
</gene>
<evidence type="ECO:0000313" key="3">
    <source>
        <dbReference type="Proteomes" id="UP000777784"/>
    </source>
</evidence>
<proteinExistence type="predicted"/>
<comment type="caution">
    <text evidence="2">The sequence shown here is derived from an EMBL/GenBank/DDBJ whole genome shotgun (WGS) entry which is preliminary data.</text>
</comment>
<name>A0A948WDM7_UNCEI</name>
<dbReference type="Proteomes" id="UP000777784">
    <property type="component" value="Unassembled WGS sequence"/>
</dbReference>
<feature type="compositionally biased region" description="Basic and acidic residues" evidence="1">
    <location>
        <begin position="10"/>
        <end position="28"/>
    </location>
</feature>
<sequence length="115" mass="12473">MARKQTKPATKKDTKKTQSEQKAKDAKQAPKTAETTPKVIEPESAPKATKPEPAPKPNVTEPLVVFAFRLTRAERDLIHRVAGSAKASKFVKGVVLATARGDLDTVKKILEEGIS</sequence>
<reference evidence="2" key="1">
    <citation type="submission" date="2021-05" db="EMBL/GenBank/DDBJ databases">
        <title>Energy efficiency and biological interactions define the core microbiome of deep oligotrophic groundwater.</title>
        <authorList>
            <person name="Mehrshad M."/>
            <person name="Lopez-Fernandez M."/>
            <person name="Bell E."/>
            <person name="Bernier-Latmani R."/>
            <person name="Bertilsson S."/>
            <person name="Dopson M."/>
        </authorList>
    </citation>
    <scope>NUCLEOTIDE SEQUENCE</scope>
    <source>
        <strain evidence="2">Modern_marine.mb.64</strain>
    </source>
</reference>